<protein>
    <recommendedName>
        <fullName evidence="1">DUF7053 domain-containing protein</fullName>
    </recommendedName>
</protein>
<comment type="caution">
    <text evidence="2">The sequence shown here is derived from an EMBL/GenBank/DDBJ whole genome shotgun (WGS) entry which is preliminary data.</text>
</comment>
<evidence type="ECO:0000313" key="3">
    <source>
        <dbReference type="Proteomes" id="UP001174694"/>
    </source>
</evidence>
<evidence type="ECO:0000313" key="2">
    <source>
        <dbReference type="EMBL" id="KAJ9142118.1"/>
    </source>
</evidence>
<keyword evidence="3" id="KW-1185">Reference proteome</keyword>
<dbReference type="Proteomes" id="UP001174694">
    <property type="component" value="Unassembled WGS sequence"/>
</dbReference>
<accession>A0AA38RAC9</accession>
<dbReference type="AlphaFoldDB" id="A0AA38RAC9"/>
<name>A0AA38RAC9_9PEZI</name>
<organism evidence="2 3">
    <name type="scientific">Pleurostoma richardsiae</name>
    <dbReference type="NCBI Taxonomy" id="41990"/>
    <lineage>
        <taxon>Eukaryota</taxon>
        <taxon>Fungi</taxon>
        <taxon>Dikarya</taxon>
        <taxon>Ascomycota</taxon>
        <taxon>Pezizomycotina</taxon>
        <taxon>Sordariomycetes</taxon>
        <taxon>Sordariomycetidae</taxon>
        <taxon>Calosphaeriales</taxon>
        <taxon>Pleurostomataceae</taxon>
        <taxon>Pleurostoma</taxon>
    </lineage>
</organism>
<sequence>MSFFNTSATVSHSSKLPAGSTHEAGIKMLQDHEFFLHCDPHMTEFKLVPLKDAAPLPDSVKPLDGRSTQAYQVTDMVHTLPAGLWDSNVISTYEFTDIEGGLFVRIRSPLSIVMDTIWQIKEGDDGGLELVEDVSINCTRLLVGVVKSQCENGWQKIHAKMMSRLEGGSSHTNGAAA</sequence>
<reference evidence="2" key="1">
    <citation type="submission" date="2022-07" db="EMBL/GenBank/DDBJ databases">
        <title>Fungi with potential for degradation of polypropylene.</title>
        <authorList>
            <person name="Gostincar C."/>
        </authorList>
    </citation>
    <scope>NUCLEOTIDE SEQUENCE</scope>
    <source>
        <strain evidence="2">EXF-13308</strain>
    </source>
</reference>
<dbReference type="PANTHER" id="PTHR38117:SF1">
    <property type="entry name" value="DUF3074 DOMAIN-CONTAINING PROTEIN"/>
    <property type="match status" value="1"/>
</dbReference>
<evidence type="ECO:0000259" key="1">
    <source>
        <dbReference type="Pfam" id="PF23155"/>
    </source>
</evidence>
<feature type="domain" description="DUF7053" evidence="1">
    <location>
        <begin position="8"/>
        <end position="166"/>
    </location>
</feature>
<dbReference type="Pfam" id="PF23155">
    <property type="entry name" value="DUF7053"/>
    <property type="match status" value="1"/>
</dbReference>
<dbReference type="EMBL" id="JANBVO010000023">
    <property type="protein sequence ID" value="KAJ9142118.1"/>
    <property type="molecule type" value="Genomic_DNA"/>
</dbReference>
<dbReference type="PANTHER" id="PTHR38117">
    <property type="entry name" value="NACHT AND WD40 DOMAIN PROTEIN"/>
    <property type="match status" value="1"/>
</dbReference>
<gene>
    <name evidence="2" type="ORF">NKR23_g7369</name>
</gene>
<proteinExistence type="predicted"/>
<dbReference type="InterPro" id="IPR055481">
    <property type="entry name" value="DUF7053"/>
</dbReference>